<dbReference type="AlphaFoldDB" id="A0A2G2V489"/>
<keyword evidence="3" id="KW-1185">Reference proteome</keyword>
<evidence type="ECO:0000313" key="3">
    <source>
        <dbReference type="Proteomes" id="UP000224567"/>
    </source>
</evidence>
<dbReference type="PANTHER" id="PTHR47188:SF1">
    <property type="entry name" value="PROTEIN TAR1"/>
    <property type="match status" value="1"/>
</dbReference>
<proteinExistence type="predicted"/>
<organism evidence="2 3">
    <name type="scientific">Capsicum baccatum</name>
    <name type="common">Peruvian pepper</name>
    <dbReference type="NCBI Taxonomy" id="33114"/>
    <lineage>
        <taxon>Eukaryota</taxon>
        <taxon>Viridiplantae</taxon>
        <taxon>Streptophyta</taxon>
        <taxon>Embryophyta</taxon>
        <taxon>Tracheophyta</taxon>
        <taxon>Spermatophyta</taxon>
        <taxon>Magnoliopsida</taxon>
        <taxon>eudicotyledons</taxon>
        <taxon>Gunneridae</taxon>
        <taxon>Pentapetalae</taxon>
        <taxon>asterids</taxon>
        <taxon>lamiids</taxon>
        <taxon>Solanales</taxon>
        <taxon>Solanaceae</taxon>
        <taxon>Solanoideae</taxon>
        <taxon>Capsiceae</taxon>
        <taxon>Capsicum</taxon>
    </lineage>
</organism>
<dbReference type="GO" id="GO:0043457">
    <property type="term" value="P:regulation of cellular respiration"/>
    <property type="evidence" value="ECO:0007669"/>
    <property type="project" value="InterPro"/>
</dbReference>
<protein>
    <submittedName>
        <fullName evidence="2">Uncharacterized protein</fullName>
    </submittedName>
</protein>
<accession>A0A2G2V489</accession>
<evidence type="ECO:0000313" key="2">
    <source>
        <dbReference type="EMBL" id="PHT27802.1"/>
    </source>
</evidence>
<feature type="compositionally biased region" description="Basic and acidic residues" evidence="1">
    <location>
        <begin position="108"/>
        <end position="118"/>
    </location>
</feature>
<comment type="caution">
    <text evidence="2">The sequence shown here is derived from an EMBL/GenBank/DDBJ whole genome shotgun (WGS) entry which is preliminary data.</text>
</comment>
<gene>
    <name evidence="2" type="ORF">CQW23_32594</name>
</gene>
<dbReference type="PANTHER" id="PTHR47188">
    <property type="entry name" value="PROTEIN TAR1"/>
    <property type="match status" value="1"/>
</dbReference>
<feature type="region of interest" description="Disordered" evidence="1">
    <location>
        <begin position="238"/>
        <end position="261"/>
    </location>
</feature>
<dbReference type="InterPro" id="IPR044792">
    <property type="entry name" value="TAR1"/>
</dbReference>
<reference evidence="2 3" key="1">
    <citation type="journal article" date="2017" name="Genome Biol.">
        <title>New reference genome sequences of hot pepper reveal the massive evolution of plant disease-resistance genes by retroduplication.</title>
        <authorList>
            <person name="Kim S."/>
            <person name="Park J."/>
            <person name="Yeom S.I."/>
            <person name="Kim Y.M."/>
            <person name="Seo E."/>
            <person name="Kim K.T."/>
            <person name="Kim M.S."/>
            <person name="Lee J.M."/>
            <person name="Cheong K."/>
            <person name="Shin H.S."/>
            <person name="Kim S.B."/>
            <person name="Han K."/>
            <person name="Lee J."/>
            <person name="Park M."/>
            <person name="Lee H.A."/>
            <person name="Lee H.Y."/>
            <person name="Lee Y."/>
            <person name="Oh S."/>
            <person name="Lee J.H."/>
            <person name="Choi E."/>
            <person name="Choi E."/>
            <person name="Lee S.E."/>
            <person name="Jeon J."/>
            <person name="Kim H."/>
            <person name="Choi G."/>
            <person name="Song H."/>
            <person name="Lee J."/>
            <person name="Lee S.C."/>
            <person name="Kwon J.K."/>
            <person name="Lee H.Y."/>
            <person name="Koo N."/>
            <person name="Hong Y."/>
            <person name="Kim R.W."/>
            <person name="Kang W.H."/>
            <person name="Huh J.H."/>
            <person name="Kang B.C."/>
            <person name="Yang T.J."/>
            <person name="Lee Y.H."/>
            <person name="Bennetzen J.L."/>
            <person name="Choi D."/>
        </authorList>
    </citation>
    <scope>NUCLEOTIDE SEQUENCE [LARGE SCALE GENOMIC DNA]</scope>
    <source>
        <strain evidence="3">cv. PBC81</strain>
    </source>
</reference>
<dbReference type="EMBL" id="MLFT02000310">
    <property type="protein sequence ID" value="PHT27802.1"/>
    <property type="molecule type" value="Genomic_DNA"/>
</dbReference>
<sequence>MSTTGRGWHSVLQIFKGRRERTGHHATCGALPAAGPYLQLSRFQGGQVCSHSNPSQKIKVGRRCTPRGDPTNQLRCALRVYSPVDSHTCHTPWSVFEDESNGEPTGQRPERTDVEARQRGLGPGPSLTTALQTIIRTMEPPDSKAGLFPIHSPLLRESLGLGVQDARRAVATMAKRVELQPLLAAMSVDVESHLGQKRARGAREALVRGFDNDPSAGSPTETLLRLVLPLNDKVQWTSRDVAGSEPPTSPRSEHFTGSFNR</sequence>
<name>A0A2G2V489_CAPBA</name>
<feature type="region of interest" description="Disordered" evidence="1">
    <location>
        <begin position="92"/>
        <end position="127"/>
    </location>
</feature>
<dbReference type="Proteomes" id="UP000224567">
    <property type="component" value="Unassembled WGS sequence"/>
</dbReference>
<evidence type="ECO:0000256" key="1">
    <source>
        <dbReference type="SAM" id="MobiDB-lite"/>
    </source>
</evidence>
<reference evidence="3" key="2">
    <citation type="journal article" date="2017" name="J. Anim. Genet.">
        <title>Multiple reference genome sequences of hot pepper reveal the massive evolution of plant disease resistance genes by retroduplication.</title>
        <authorList>
            <person name="Kim S."/>
            <person name="Park J."/>
            <person name="Yeom S.-I."/>
            <person name="Kim Y.-M."/>
            <person name="Seo E."/>
            <person name="Kim K.-T."/>
            <person name="Kim M.-S."/>
            <person name="Lee J.M."/>
            <person name="Cheong K."/>
            <person name="Shin H.-S."/>
            <person name="Kim S.-B."/>
            <person name="Han K."/>
            <person name="Lee J."/>
            <person name="Park M."/>
            <person name="Lee H.-A."/>
            <person name="Lee H.-Y."/>
            <person name="Lee Y."/>
            <person name="Oh S."/>
            <person name="Lee J.H."/>
            <person name="Choi E."/>
            <person name="Choi E."/>
            <person name="Lee S.E."/>
            <person name="Jeon J."/>
            <person name="Kim H."/>
            <person name="Choi G."/>
            <person name="Song H."/>
            <person name="Lee J."/>
            <person name="Lee S.-C."/>
            <person name="Kwon J.-K."/>
            <person name="Lee H.-Y."/>
            <person name="Koo N."/>
            <person name="Hong Y."/>
            <person name="Kim R.W."/>
            <person name="Kang W.-H."/>
            <person name="Huh J.H."/>
            <person name="Kang B.-C."/>
            <person name="Yang T.-J."/>
            <person name="Lee Y.-H."/>
            <person name="Bennetzen J.L."/>
            <person name="Choi D."/>
        </authorList>
    </citation>
    <scope>NUCLEOTIDE SEQUENCE [LARGE SCALE GENOMIC DNA]</scope>
    <source>
        <strain evidence="3">cv. PBC81</strain>
    </source>
</reference>